<evidence type="ECO:0000313" key="1">
    <source>
        <dbReference type="EMBL" id="PRP77074.1"/>
    </source>
</evidence>
<dbReference type="EMBL" id="MDYQ01000283">
    <property type="protein sequence ID" value="PRP77074.1"/>
    <property type="molecule type" value="Genomic_DNA"/>
</dbReference>
<dbReference type="Proteomes" id="UP000241769">
    <property type="component" value="Unassembled WGS sequence"/>
</dbReference>
<dbReference type="InParanoid" id="A0A2P6MZG0"/>
<feature type="non-terminal residue" evidence="1">
    <location>
        <position position="1"/>
    </location>
</feature>
<evidence type="ECO:0000313" key="2">
    <source>
        <dbReference type="Proteomes" id="UP000241769"/>
    </source>
</evidence>
<organism evidence="1 2">
    <name type="scientific">Planoprotostelium fungivorum</name>
    <dbReference type="NCBI Taxonomy" id="1890364"/>
    <lineage>
        <taxon>Eukaryota</taxon>
        <taxon>Amoebozoa</taxon>
        <taxon>Evosea</taxon>
        <taxon>Variosea</taxon>
        <taxon>Cavosteliida</taxon>
        <taxon>Cavosteliaceae</taxon>
        <taxon>Planoprotostelium</taxon>
    </lineage>
</organism>
<protein>
    <submittedName>
        <fullName evidence="1">Uncharacterized protein</fullName>
    </submittedName>
</protein>
<dbReference type="AlphaFoldDB" id="A0A2P6MZG0"/>
<comment type="caution">
    <text evidence="1">The sequence shown here is derived from an EMBL/GenBank/DDBJ whole genome shotgun (WGS) entry which is preliminary data.</text>
</comment>
<proteinExistence type="predicted"/>
<reference evidence="1 2" key="1">
    <citation type="journal article" date="2018" name="Genome Biol. Evol.">
        <title>Multiple Roots of Fruiting Body Formation in Amoebozoa.</title>
        <authorList>
            <person name="Hillmann F."/>
            <person name="Forbes G."/>
            <person name="Novohradska S."/>
            <person name="Ferling I."/>
            <person name="Riege K."/>
            <person name="Groth M."/>
            <person name="Westermann M."/>
            <person name="Marz M."/>
            <person name="Spaller T."/>
            <person name="Winckler T."/>
            <person name="Schaap P."/>
            <person name="Glockner G."/>
        </authorList>
    </citation>
    <scope>NUCLEOTIDE SEQUENCE [LARGE SCALE GENOMIC DNA]</scope>
    <source>
        <strain evidence="1 2">Jena</strain>
    </source>
</reference>
<name>A0A2P6MZG0_9EUKA</name>
<accession>A0A2P6MZG0</accession>
<keyword evidence="2" id="KW-1185">Reference proteome</keyword>
<sequence>ELTFNIESFVPASQGWLQDPTSDFIIGISLPMDQPMCYHRTGWSLLWLTTVVLTAPETSANLIVVGSFALLQDVKDVMLVLRSDEKGYQNHPLNYMYSGVRLLNRSCNDLLRSSHYPSTQKNKDSGSAIANGARMVRLLFKSFIYNHHLPAKIFVTAFNFLRVMSHFRGADPSWLPSMVAR</sequence>
<gene>
    <name evidence="1" type="ORF">PROFUN_14619</name>
</gene>